<reference evidence="2 3" key="1">
    <citation type="submission" date="2016-05" db="EMBL/GenBank/DDBJ databases">
        <title>A degradative enzymes factory behind the ericoid mycorrhizal symbiosis.</title>
        <authorList>
            <consortium name="DOE Joint Genome Institute"/>
            <person name="Martino E."/>
            <person name="Morin E."/>
            <person name="Grelet G."/>
            <person name="Kuo A."/>
            <person name="Kohler A."/>
            <person name="Daghino S."/>
            <person name="Barry K."/>
            <person name="Choi C."/>
            <person name="Cichocki N."/>
            <person name="Clum A."/>
            <person name="Copeland A."/>
            <person name="Hainaut M."/>
            <person name="Haridas S."/>
            <person name="Labutti K."/>
            <person name="Lindquist E."/>
            <person name="Lipzen A."/>
            <person name="Khouja H.-R."/>
            <person name="Murat C."/>
            <person name="Ohm R."/>
            <person name="Olson A."/>
            <person name="Spatafora J."/>
            <person name="Veneault-Fourrey C."/>
            <person name="Henrissat B."/>
            <person name="Grigoriev I."/>
            <person name="Martin F."/>
            <person name="Perotto S."/>
        </authorList>
    </citation>
    <scope>NUCLEOTIDE SEQUENCE [LARGE SCALE GENOMIC DNA]</scope>
    <source>
        <strain evidence="2 3">UAMH 7357</strain>
    </source>
</reference>
<dbReference type="EMBL" id="KZ613498">
    <property type="protein sequence ID" value="PMD17783.1"/>
    <property type="molecule type" value="Genomic_DNA"/>
</dbReference>
<feature type="domain" description="Heterokaryon incompatibility" evidence="1">
    <location>
        <begin position="51"/>
        <end position="188"/>
    </location>
</feature>
<evidence type="ECO:0000259" key="1">
    <source>
        <dbReference type="Pfam" id="PF06985"/>
    </source>
</evidence>
<dbReference type="PANTHER" id="PTHR24148">
    <property type="entry name" value="ANKYRIN REPEAT DOMAIN-CONTAINING PROTEIN 39 HOMOLOG-RELATED"/>
    <property type="match status" value="1"/>
</dbReference>
<proteinExistence type="predicted"/>
<evidence type="ECO:0000313" key="3">
    <source>
        <dbReference type="Proteomes" id="UP000235672"/>
    </source>
</evidence>
<evidence type="ECO:0000313" key="2">
    <source>
        <dbReference type="EMBL" id="PMD17783.1"/>
    </source>
</evidence>
<protein>
    <submittedName>
        <fullName evidence="2">HET-domain-containing protein</fullName>
    </submittedName>
</protein>
<dbReference type="Pfam" id="PF06985">
    <property type="entry name" value="HET"/>
    <property type="match status" value="1"/>
</dbReference>
<gene>
    <name evidence="2" type="ORF">NA56DRAFT_707527</name>
</gene>
<sequence length="747" mass="85181">MSEYTYRQLDHQVEEIRLLALKPRSGRKKTEVVKCELVSVPLSMKDAVPAYKALSYSWGNPSPTDLILVDGLRHYIAKNLNAFLRRQREECATRQYFWIDALCINQTDDDEKAVQIEMMRRIYAESSSLLIWLDEEYGDSDMAMDLVRTFGDPDSQDDRAWTATESEHRALRSLMDRPWWNRIWIVQELALGARGNKNELVQVICGGKRVTWREFVIAMRRLARYNGEGRQQYQGIDKALELEEFRFHDEGRASTDARDKLYGILGIVDPSDKMLSHITVDYKKSATQVFTHLAILALGSEPGLELLRHCRAQQLSGLPSWVLDWTCTSKELSLWNSLDAQEVTELPPDDFVIHFFEDAWVAQEMQPIKAHYNAAANSSATFEVASGVVLKVKGIVWDEITMIYEPFINNGAEPWENATRFMISVSECKVIEENLPKLPNPYHSAIGRTSAFWKVLMADHSGDGDYHPLWHPPLSFQQWLSPVPQHWKPEHPYISATNHGTLWYIKTMSVIVRKHFHSFLERMTEQKTGYKPSDFEVKLDETIASRGKSPWISDDFFKEILELHPFPSLTPKKSQDLDGGAKIALLEEAHRLAKLWQNGPHDLIHSPFSLPSVVPDPFDLMREDSHMSATIKALPPDVQGATTEFGTVLNNKIVVRPGENAIGFNGDNKCEKYALGRQVSDVIAVLFGCHTPFVLRRHGNYFKLIGETHVQGIMDGEVMEAVRAGGLEGKMRDMLSWTKPVLETLNE</sequence>
<organism evidence="2 3">
    <name type="scientific">Hyaloscypha hepaticicola</name>
    <dbReference type="NCBI Taxonomy" id="2082293"/>
    <lineage>
        <taxon>Eukaryota</taxon>
        <taxon>Fungi</taxon>
        <taxon>Dikarya</taxon>
        <taxon>Ascomycota</taxon>
        <taxon>Pezizomycotina</taxon>
        <taxon>Leotiomycetes</taxon>
        <taxon>Helotiales</taxon>
        <taxon>Hyaloscyphaceae</taxon>
        <taxon>Hyaloscypha</taxon>
    </lineage>
</organism>
<dbReference type="OrthoDB" id="3546374at2759"/>
<keyword evidence="3" id="KW-1185">Reference proteome</keyword>
<dbReference type="PANTHER" id="PTHR24148:SF82">
    <property type="entry name" value="HETEROKARYON INCOMPATIBILITY DOMAIN-CONTAINING PROTEIN"/>
    <property type="match status" value="1"/>
</dbReference>
<dbReference type="InterPro" id="IPR010730">
    <property type="entry name" value="HET"/>
</dbReference>
<name>A0A2J6PUS7_9HELO</name>
<dbReference type="InterPro" id="IPR052895">
    <property type="entry name" value="HetReg/Transcr_Mod"/>
</dbReference>
<dbReference type="AlphaFoldDB" id="A0A2J6PUS7"/>
<dbReference type="STRING" id="1745343.A0A2J6PUS7"/>
<dbReference type="Proteomes" id="UP000235672">
    <property type="component" value="Unassembled WGS sequence"/>
</dbReference>
<accession>A0A2J6PUS7</accession>